<comment type="caution">
    <text evidence="2">The sequence shown here is derived from an EMBL/GenBank/DDBJ whole genome shotgun (WGS) entry which is preliminary data.</text>
</comment>
<evidence type="ECO:0000313" key="3">
    <source>
        <dbReference type="Proteomes" id="UP001152024"/>
    </source>
</evidence>
<keyword evidence="3" id="KW-1185">Reference proteome</keyword>
<feature type="compositionally biased region" description="Pro residues" evidence="1">
    <location>
        <begin position="48"/>
        <end position="80"/>
    </location>
</feature>
<dbReference type="EMBL" id="JAOQBH010000002">
    <property type="protein sequence ID" value="KAJ4139821.1"/>
    <property type="molecule type" value="Genomic_DNA"/>
</dbReference>
<evidence type="ECO:0000256" key="1">
    <source>
        <dbReference type="SAM" id="MobiDB-lite"/>
    </source>
</evidence>
<feature type="compositionally biased region" description="Basic and acidic residues" evidence="1">
    <location>
        <begin position="201"/>
        <end position="214"/>
    </location>
</feature>
<organism evidence="2 3">
    <name type="scientific">Fusarium equiseti</name>
    <name type="common">Fusarium scirpi</name>
    <dbReference type="NCBI Taxonomy" id="61235"/>
    <lineage>
        <taxon>Eukaryota</taxon>
        <taxon>Fungi</taxon>
        <taxon>Dikarya</taxon>
        <taxon>Ascomycota</taxon>
        <taxon>Pezizomycotina</taxon>
        <taxon>Sordariomycetes</taxon>
        <taxon>Hypocreomycetidae</taxon>
        <taxon>Hypocreales</taxon>
        <taxon>Nectriaceae</taxon>
        <taxon>Fusarium</taxon>
        <taxon>Fusarium incarnatum-equiseti species complex</taxon>
    </lineage>
</organism>
<proteinExistence type="predicted"/>
<reference evidence="2" key="1">
    <citation type="submission" date="2022-09" db="EMBL/GenBank/DDBJ databases">
        <title>Fusarium specimens isolated from Avocado Roots.</title>
        <authorList>
            <person name="Stajich J."/>
            <person name="Roper C."/>
            <person name="Heimlech-Rivalta G."/>
        </authorList>
    </citation>
    <scope>NUCLEOTIDE SEQUENCE</scope>
    <source>
        <strain evidence="2">CF00095</strain>
    </source>
</reference>
<dbReference type="Proteomes" id="UP001152024">
    <property type="component" value="Unassembled WGS sequence"/>
</dbReference>
<name>A0ABQ8RPP9_FUSEQ</name>
<protein>
    <recommendedName>
        <fullName evidence="4">C2H2-type domain-containing protein</fullName>
    </recommendedName>
</protein>
<evidence type="ECO:0000313" key="2">
    <source>
        <dbReference type="EMBL" id="KAJ4139821.1"/>
    </source>
</evidence>
<evidence type="ECO:0008006" key="4">
    <source>
        <dbReference type="Google" id="ProtNLM"/>
    </source>
</evidence>
<sequence>MSSFTPINNPASAPAFPTALVQDGLLTPPPTPPPVAVAPALLQFGLLTPPPSPPPATPAMPPPPPPTPATSAPAPAPAPAPVRTSASSRTCKWRKCPDCHESFSYKNIADHKKVHRMLRGEGGLARPCNQCKKHPERCYVAIHPEQLNTYSCACCLSSHKACSFKSIKVERWNEWAERHPFLLEKENIPPEEEGSTSGSSVEEKPPHRNRAWEL</sequence>
<feature type="region of interest" description="Disordered" evidence="1">
    <location>
        <begin position="46"/>
        <end position="84"/>
    </location>
</feature>
<feature type="region of interest" description="Disordered" evidence="1">
    <location>
        <begin position="184"/>
        <end position="214"/>
    </location>
</feature>
<accession>A0ABQ8RPP9</accession>
<gene>
    <name evidence="2" type="ORF">NW768_001166</name>
</gene>